<sequence>MKCQTPPNSPTEAFVFGERALLSPPSSPPLGFSDLGGIRTTSTITIQERGEPISFRPLDEDPWVAFLLPPEHLCPGSKSMELINILPCIHVVNEAGHLVAAAFSRVMSLRGIGIPLQDVDSSDLTKCCRGRDLWMP</sequence>
<name>A0A167Z2U7_9HYPO</name>
<organism evidence="1 2">
    <name type="scientific">Niveomyces insectorum RCEF 264</name>
    <dbReference type="NCBI Taxonomy" id="1081102"/>
    <lineage>
        <taxon>Eukaryota</taxon>
        <taxon>Fungi</taxon>
        <taxon>Dikarya</taxon>
        <taxon>Ascomycota</taxon>
        <taxon>Pezizomycotina</taxon>
        <taxon>Sordariomycetes</taxon>
        <taxon>Hypocreomycetidae</taxon>
        <taxon>Hypocreales</taxon>
        <taxon>Cordycipitaceae</taxon>
        <taxon>Niveomyces</taxon>
    </lineage>
</organism>
<keyword evidence="2" id="KW-1185">Reference proteome</keyword>
<comment type="caution">
    <text evidence="1">The sequence shown here is derived from an EMBL/GenBank/DDBJ whole genome shotgun (WGS) entry which is preliminary data.</text>
</comment>
<dbReference type="Proteomes" id="UP000076874">
    <property type="component" value="Unassembled WGS sequence"/>
</dbReference>
<proteinExistence type="predicted"/>
<gene>
    <name evidence="1" type="ORF">SPI_01587</name>
</gene>
<accession>A0A167Z2U7</accession>
<dbReference type="AlphaFoldDB" id="A0A167Z2U7"/>
<protein>
    <submittedName>
        <fullName evidence="1">Uncharacterized protein</fullName>
    </submittedName>
</protein>
<dbReference type="EMBL" id="AZHD01000002">
    <property type="protein sequence ID" value="OAA67011.1"/>
    <property type="molecule type" value="Genomic_DNA"/>
</dbReference>
<evidence type="ECO:0000313" key="2">
    <source>
        <dbReference type="Proteomes" id="UP000076874"/>
    </source>
</evidence>
<reference evidence="1 2" key="1">
    <citation type="journal article" date="2016" name="Genome Biol. Evol.">
        <title>Divergent and convergent evolution of fungal pathogenicity.</title>
        <authorList>
            <person name="Shang Y."/>
            <person name="Xiao G."/>
            <person name="Zheng P."/>
            <person name="Cen K."/>
            <person name="Zhan S."/>
            <person name="Wang C."/>
        </authorList>
    </citation>
    <scope>NUCLEOTIDE SEQUENCE [LARGE SCALE GENOMIC DNA]</scope>
    <source>
        <strain evidence="1 2">RCEF 264</strain>
    </source>
</reference>
<evidence type="ECO:0000313" key="1">
    <source>
        <dbReference type="EMBL" id="OAA67011.1"/>
    </source>
</evidence>